<reference evidence="1" key="2">
    <citation type="submission" date="2019-06" db="EMBL/GenBank/DDBJ databases">
        <title>Genomics analysis of Aphanomyces spp. identifies a new class of oomycete effector associated with host adaptation.</title>
        <authorList>
            <person name="Gaulin E."/>
        </authorList>
    </citation>
    <scope>NUCLEOTIDE SEQUENCE</scope>
    <source>
        <strain evidence="1">CBS 578.67</strain>
    </source>
</reference>
<gene>
    <name evidence="2" type="primary">Aste57867_3524</name>
    <name evidence="1" type="ORF">As57867_003513</name>
    <name evidence="2" type="ORF">ASTE57867_3524</name>
</gene>
<keyword evidence="3" id="KW-1185">Reference proteome</keyword>
<proteinExistence type="predicted"/>
<sequence>MLRPRFVDTLCFAGYSGYGWAYGSSDAKNWPRSARVIEWTRTAKKETIDTYLYYHNLENKRDKWNILTRNGTTTTE</sequence>
<evidence type="ECO:0000313" key="1">
    <source>
        <dbReference type="EMBL" id="KAF0715188.1"/>
    </source>
</evidence>
<dbReference type="EMBL" id="VJMH01000622">
    <property type="protein sequence ID" value="KAF0715188.1"/>
    <property type="molecule type" value="Genomic_DNA"/>
</dbReference>
<organism evidence="2 3">
    <name type="scientific">Aphanomyces stellatus</name>
    <dbReference type="NCBI Taxonomy" id="120398"/>
    <lineage>
        <taxon>Eukaryota</taxon>
        <taxon>Sar</taxon>
        <taxon>Stramenopiles</taxon>
        <taxon>Oomycota</taxon>
        <taxon>Saprolegniomycetes</taxon>
        <taxon>Saprolegniales</taxon>
        <taxon>Verrucalvaceae</taxon>
        <taxon>Aphanomyces</taxon>
    </lineage>
</organism>
<evidence type="ECO:0000313" key="2">
    <source>
        <dbReference type="EMBL" id="VFT80687.1"/>
    </source>
</evidence>
<dbReference type="OrthoDB" id="783096at2759"/>
<name>A0A485KFN1_9STRA</name>
<evidence type="ECO:0000313" key="3">
    <source>
        <dbReference type="Proteomes" id="UP000332933"/>
    </source>
</evidence>
<dbReference type="EMBL" id="CAADRA010000622">
    <property type="protein sequence ID" value="VFT80687.1"/>
    <property type="molecule type" value="Genomic_DNA"/>
</dbReference>
<dbReference type="Proteomes" id="UP000332933">
    <property type="component" value="Unassembled WGS sequence"/>
</dbReference>
<protein>
    <submittedName>
        <fullName evidence="2">Aste57867_3524 protein</fullName>
    </submittedName>
</protein>
<reference evidence="2 3" key="1">
    <citation type="submission" date="2019-03" db="EMBL/GenBank/DDBJ databases">
        <authorList>
            <person name="Gaulin E."/>
            <person name="Dumas B."/>
        </authorList>
    </citation>
    <scope>NUCLEOTIDE SEQUENCE [LARGE SCALE GENOMIC DNA]</scope>
    <source>
        <strain evidence="2">CBS 568.67</strain>
    </source>
</reference>
<dbReference type="AlphaFoldDB" id="A0A485KFN1"/>
<accession>A0A485KFN1</accession>